<gene>
    <name evidence="12" type="ORF">MSPICULIGERA_LOCUS18208</name>
</gene>
<feature type="compositionally biased region" description="Low complexity" evidence="9">
    <location>
        <begin position="878"/>
        <end position="897"/>
    </location>
</feature>
<evidence type="ECO:0000313" key="12">
    <source>
        <dbReference type="EMBL" id="CAJ0580005.1"/>
    </source>
</evidence>
<accession>A0AA36D329</accession>
<dbReference type="CDD" id="cd18793">
    <property type="entry name" value="SF2_C_SNF"/>
    <property type="match status" value="1"/>
</dbReference>
<evidence type="ECO:0000313" key="13">
    <source>
        <dbReference type="Proteomes" id="UP001177023"/>
    </source>
</evidence>
<keyword evidence="4" id="KW-0378">Hydrolase</keyword>
<feature type="compositionally biased region" description="Basic and acidic residues" evidence="9">
    <location>
        <begin position="288"/>
        <end position="299"/>
    </location>
</feature>
<keyword evidence="5" id="KW-0347">Helicase</keyword>
<feature type="region of interest" description="Disordered" evidence="9">
    <location>
        <begin position="1"/>
        <end position="153"/>
    </location>
</feature>
<comment type="similarity">
    <text evidence="2">Belongs to the SNF2/RAD54 helicase family.</text>
</comment>
<keyword evidence="6" id="KW-0067">ATP-binding</keyword>
<dbReference type="PANTHER" id="PTHR45797">
    <property type="entry name" value="RAD54-LIKE"/>
    <property type="match status" value="1"/>
</dbReference>
<feature type="region of interest" description="Disordered" evidence="9">
    <location>
        <begin position="802"/>
        <end position="824"/>
    </location>
</feature>
<evidence type="ECO:0000256" key="3">
    <source>
        <dbReference type="ARBA" id="ARBA00022741"/>
    </source>
</evidence>
<evidence type="ECO:0000256" key="9">
    <source>
        <dbReference type="SAM" id="MobiDB-lite"/>
    </source>
</evidence>
<comment type="subcellular location">
    <subcellularLocation>
        <location evidence="1">Nucleus</location>
    </subcellularLocation>
</comment>
<feature type="region of interest" description="Disordered" evidence="9">
    <location>
        <begin position="957"/>
        <end position="978"/>
    </location>
</feature>
<feature type="domain" description="Helicase C-terminal" evidence="11">
    <location>
        <begin position="1016"/>
        <end position="1184"/>
    </location>
</feature>
<evidence type="ECO:0000256" key="1">
    <source>
        <dbReference type="ARBA" id="ARBA00004123"/>
    </source>
</evidence>
<dbReference type="PANTHER" id="PTHR45797:SF1">
    <property type="entry name" value="HELICASE ARIP4"/>
    <property type="match status" value="1"/>
</dbReference>
<feature type="non-terminal residue" evidence="12">
    <location>
        <position position="1497"/>
    </location>
</feature>
<dbReference type="Proteomes" id="UP001177023">
    <property type="component" value="Unassembled WGS sequence"/>
</dbReference>
<dbReference type="GO" id="GO:0005634">
    <property type="term" value="C:nucleus"/>
    <property type="evidence" value="ECO:0007669"/>
    <property type="project" value="UniProtKB-SubCell"/>
</dbReference>
<dbReference type="InterPro" id="IPR000330">
    <property type="entry name" value="SNF2_N"/>
</dbReference>
<feature type="region of interest" description="Disordered" evidence="9">
    <location>
        <begin position="280"/>
        <end position="308"/>
    </location>
</feature>
<keyword evidence="7" id="KW-0238">DNA-binding</keyword>
<dbReference type="Pfam" id="PF00271">
    <property type="entry name" value="Helicase_C"/>
    <property type="match status" value="1"/>
</dbReference>
<dbReference type="PROSITE" id="PS51192">
    <property type="entry name" value="HELICASE_ATP_BIND_1"/>
    <property type="match status" value="1"/>
</dbReference>
<comment type="caution">
    <text evidence="12">The sequence shown here is derived from an EMBL/GenBank/DDBJ whole genome shotgun (WGS) entry which is preliminary data.</text>
</comment>
<dbReference type="GO" id="GO:0003677">
    <property type="term" value="F:DNA binding"/>
    <property type="evidence" value="ECO:0007669"/>
    <property type="project" value="UniProtKB-KW"/>
</dbReference>
<feature type="compositionally biased region" description="Basic and acidic residues" evidence="9">
    <location>
        <begin position="480"/>
        <end position="492"/>
    </location>
</feature>
<dbReference type="SMART" id="SM00490">
    <property type="entry name" value="HELICc"/>
    <property type="match status" value="1"/>
</dbReference>
<sequence>MATSPGSLKLKFNLKDRCAPRFSPPQFEEKEEPPDAIEGASTSRAKTPDEEASIPDQEPHSIDEIMETISKQGMDYETASKEENTSPPVLSRSESQQELTTAPQESSESPTADAPKLLQISLKTGKDRKRKRLNPDFEKFEAKMPDSVRAAQEQERARLDRISKRNTAEDESHIAQIARMLSTDNPLPLLEIDNFFDDSPNEDKKIEPEPSTSQEVVTLSSDDEDVIPIGEKQRLPYNSLASQAYTSYGRPILMSNRGRWGSHHEEAAQHNLRKQREFEQKRLRRRRNSGDLESKELTEGKLLVNSGRPDGDPPIYVAAHLTNTLQPHQLAGIRFMFDNVVDSIKEFKDSDGFGCILAHSMGLGKTIQVITFTEVFFRATQSHKILVIVPINTIQNWFAEYQKWMPETDAEGGVIRKFPIFLLGDAVKGIEQRVKHIEDWHRDGGVLLIGYEMFRLILNSTKAKKDKKPPKMKLGAKLATPKDPEERDEKEEAKENFVAQDGRTLADLHSAVRAALLDPGPDLVVCDEGHKIKNLNTATASTLNEIKTKRRIVLTGTPLQNNLIEYFCMVDFVRPAYLGTKKSFIQMFEKPIKNGQCADSGPSDQKLARQRIHVLTESLKGFVQRRTHSLLKEILPECREYVLYLRKSPIQHALYKAFIIYAQQEIEGGNKETFNPLKAFAACSKIWNHPDVLYSWLQKRKELDAKAEAEKRGEADKKPTFPMPGHDFSNGNGFFGYPGQQQNYGMAQNTYGMPQMPFGGGPADFMGSTMHSPMPYQPMPMHTYGFQMPNCGDGYSPMSMSSTSSPYPMQSAPPSVSTHQYFQPPTSAPAPLQNMSFMDVKPPLPPQHQNQTMNFMDVKPPLPPQQQQHPGAMGYGFPGPSSMSHQPQQQQQAVQEPPALPNMDDLDQIWNSFSPKTTLPPQGQPPPPMMPQITSAEQALPSTIPILSNPMTSVANGSTQKIEKKPRVPPGPKGKQPTLVNALQEDLDLDDVALKYDWAEEAMTNYCPGKLENGYKLVVAMGIVSEATKRNEKILLFSQNLTTLDLIEAYLARSRFETDDVQTHSWQRNVNYFRFDGTTAGVEREKLITRFNEDPSIRLFIISTRAGSLGINLVSANRCIIFDACWNPCHDAQAVCRVYRYGQKRRTYIYRLIMDNSMERAIFNRQVSKNGLSHRVVDDLQVDTNLTQKELETLLVYNEALDMVNTHTDLAEWEVDDDVLKTVIERHDNVFAGKPILHESLMLESEDKLSEEEKQEAQLLFEKEKTKEPAFPSLDPQTYNSGSYNPPPYTFGSQYSKFPPPNMPLRNFLNPGGRAGGGATMASLRSDAGMSGFAPGAGMNPWGVLSPERKEIWNRLQALSGVRRVGEPDFREANRAVLVRVIFEQDMRLRVCQEAFQEDLIETGREMTLIINPSGTFIKDTATRNGNVYSCKNTPLNMGSYPESSTPPSALPMIRSSPATSRLAHPLRGRLNSANNPFVAPLRSGPAGTADDCIQLD</sequence>
<feature type="compositionally biased region" description="Basic and acidic residues" evidence="9">
    <location>
        <begin position="133"/>
        <end position="153"/>
    </location>
</feature>
<dbReference type="SUPFAM" id="SSF52540">
    <property type="entry name" value="P-loop containing nucleoside triphosphate hydrolases"/>
    <property type="match status" value="2"/>
</dbReference>
<feature type="region of interest" description="Disordered" evidence="9">
    <location>
        <begin position="1263"/>
        <end position="1282"/>
    </location>
</feature>
<dbReference type="InterPro" id="IPR044574">
    <property type="entry name" value="ARIP4-like"/>
</dbReference>
<feature type="compositionally biased region" description="Polar residues" evidence="9">
    <location>
        <begin position="909"/>
        <end position="919"/>
    </location>
</feature>
<feature type="compositionally biased region" description="Polar residues" evidence="9">
    <location>
        <begin position="812"/>
        <end position="824"/>
    </location>
</feature>
<keyword evidence="3" id="KW-0547">Nucleotide-binding</keyword>
<feature type="domain" description="Helicase ATP-binding" evidence="10">
    <location>
        <begin position="346"/>
        <end position="576"/>
    </location>
</feature>
<dbReference type="InterPro" id="IPR014001">
    <property type="entry name" value="Helicase_ATP-bd"/>
</dbReference>
<dbReference type="GO" id="GO:0004386">
    <property type="term" value="F:helicase activity"/>
    <property type="evidence" value="ECO:0007669"/>
    <property type="project" value="UniProtKB-KW"/>
</dbReference>
<organism evidence="12 13">
    <name type="scientific">Mesorhabditis spiculigera</name>
    <dbReference type="NCBI Taxonomy" id="96644"/>
    <lineage>
        <taxon>Eukaryota</taxon>
        <taxon>Metazoa</taxon>
        <taxon>Ecdysozoa</taxon>
        <taxon>Nematoda</taxon>
        <taxon>Chromadorea</taxon>
        <taxon>Rhabditida</taxon>
        <taxon>Rhabditina</taxon>
        <taxon>Rhabditomorpha</taxon>
        <taxon>Rhabditoidea</taxon>
        <taxon>Rhabditidae</taxon>
        <taxon>Mesorhabditinae</taxon>
        <taxon>Mesorhabditis</taxon>
    </lineage>
</organism>
<evidence type="ECO:0000256" key="6">
    <source>
        <dbReference type="ARBA" id="ARBA00022840"/>
    </source>
</evidence>
<dbReference type="PROSITE" id="PS51194">
    <property type="entry name" value="HELICASE_CTER"/>
    <property type="match status" value="1"/>
</dbReference>
<evidence type="ECO:0000259" key="11">
    <source>
        <dbReference type="PROSITE" id="PS51194"/>
    </source>
</evidence>
<dbReference type="SMART" id="SM00487">
    <property type="entry name" value="DEXDc"/>
    <property type="match status" value="1"/>
</dbReference>
<evidence type="ECO:0000256" key="4">
    <source>
        <dbReference type="ARBA" id="ARBA00022801"/>
    </source>
</evidence>
<evidence type="ECO:0000256" key="7">
    <source>
        <dbReference type="ARBA" id="ARBA00023125"/>
    </source>
</evidence>
<evidence type="ECO:0000256" key="8">
    <source>
        <dbReference type="ARBA" id="ARBA00023242"/>
    </source>
</evidence>
<reference evidence="12" key="1">
    <citation type="submission" date="2023-06" db="EMBL/GenBank/DDBJ databases">
        <authorList>
            <person name="Delattre M."/>
        </authorList>
    </citation>
    <scope>NUCLEOTIDE SEQUENCE</scope>
    <source>
        <strain evidence="12">AF72</strain>
    </source>
</reference>
<evidence type="ECO:0000256" key="2">
    <source>
        <dbReference type="ARBA" id="ARBA00007025"/>
    </source>
</evidence>
<dbReference type="InterPro" id="IPR049730">
    <property type="entry name" value="SNF2/RAD54-like_C"/>
</dbReference>
<feature type="compositionally biased region" description="Polar residues" evidence="9">
    <location>
        <begin position="85"/>
        <end position="110"/>
    </location>
</feature>
<feature type="region of interest" description="Disordered" evidence="9">
    <location>
        <begin position="465"/>
        <end position="492"/>
    </location>
</feature>
<keyword evidence="8" id="KW-0539">Nucleus</keyword>
<protein>
    <submittedName>
        <fullName evidence="12">Uncharacterized protein</fullName>
    </submittedName>
</protein>
<dbReference type="EMBL" id="CATQJA010002659">
    <property type="protein sequence ID" value="CAJ0580005.1"/>
    <property type="molecule type" value="Genomic_DNA"/>
</dbReference>
<dbReference type="GO" id="GO:0005524">
    <property type="term" value="F:ATP binding"/>
    <property type="evidence" value="ECO:0007669"/>
    <property type="project" value="UniProtKB-KW"/>
</dbReference>
<dbReference type="InterPro" id="IPR027417">
    <property type="entry name" value="P-loop_NTPase"/>
</dbReference>
<evidence type="ECO:0000259" key="10">
    <source>
        <dbReference type="PROSITE" id="PS51192"/>
    </source>
</evidence>
<feature type="region of interest" description="Disordered" evidence="9">
    <location>
        <begin position="860"/>
        <end position="929"/>
    </location>
</feature>
<proteinExistence type="inferred from homology"/>
<evidence type="ECO:0000256" key="5">
    <source>
        <dbReference type="ARBA" id="ARBA00022806"/>
    </source>
</evidence>
<dbReference type="Gene3D" id="3.40.50.10810">
    <property type="entry name" value="Tandem AAA-ATPase domain"/>
    <property type="match status" value="2"/>
</dbReference>
<dbReference type="Pfam" id="PF00176">
    <property type="entry name" value="SNF2-rel_dom"/>
    <property type="match status" value="1"/>
</dbReference>
<dbReference type="Gene3D" id="3.40.50.300">
    <property type="entry name" value="P-loop containing nucleotide triphosphate hydrolases"/>
    <property type="match status" value="1"/>
</dbReference>
<dbReference type="GO" id="GO:0016887">
    <property type="term" value="F:ATP hydrolysis activity"/>
    <property type="evidence" value="ECO:0007669"/>
    <property type="project" value="InterPro"/>
</dbReference>
<dbReference type="InterPro" id="IPR001650">
    <property type="entry name" value="Helicase_C-like"/>
</dbReference>
<name>A0AA36D329_9BILA</name>
<dbReference type="InterPro" id="IPR038718">
    <property type="entry name" value="SNF2-like_sf"/>
</dbReference>
<keyword evidence="13" id="KW-1185">Reference proteome</keyword>